<name>A0AAN8Y1P7_SOLBU</name>
<accession>A0AAN8Y1P7</accession>
<dbReference type="Proteomes" id="UP001371456">
    <property type="component" value="Unassembled WGS sequence"/>
</dbReference>
<organism evidence="1 2">
    <name type="scientific">Solanum bulbocastanum</name>
    <name type="common">Wild potato</name>
    <dbReference type="NCBI Taxonomy" id="147425"/>
    <lineage>
        <taxon>Eukaryota</taxon>
        <taxon>Viridiplantae</taxon>
        <taxon>Streptophyta</taxon>
        <taxon>Embryophyta</taxon>
        <taxon>Tracheophyta</taxon>
        <taxon>Spermatophyta</taxon>
        <taxon>Magnoliopsida</taxon>
        <taxon>eudicotyledons</taxon>
        <taxon>Gunneridae</taxon>
        <taxon>Pentapetalae</taxon>
        <taxon>asterids</taxon>
        <taxon>lamiids</taxon>
        <taxon>Solanales</taxon>
        <taxon>Solanaceae</taxon>
        <taxon>Solanoideae</taxon>
        <taxon>Solaneae</taxon>
        <taxon>Solanum</taxon>
    </lineage>
</organism>
<comment type="caution">
    <text evidence="1">The sequence shown here is derived from an EMBL/GenBank/DDBJ whole genome shotgun (WGS) entry which is preliminary data.</text>
</comment>
<gene>
    <name evidence="1" type="ORF">RDI58_026962</name>
</gene>
<evidence type="ECO:0000313" key="2">
    <source>
        <dbReference type="Proteomes" id="UP001371456"/>
    </source>
</evidence>
<dbReference type="EMBL" id="JBANQN010000011">
    <property type="protein sequence ID" value="KAK6775961.1"/>
    <property type="molecule type" value="Genomic_DNA"/>
</dbReference>
<sequence length="115" mass="13097">MEIKDVAMKYVLLFLPGKSLIKFWEVSNEWNHWFVSPLVAYQQGISFNKLSGNFYQIVDVDFQSDPNLLSLDNCANGVPYPSLGLFPKRIKVLSSRSGMLLCKWVAPMKNNHSKG</sequence>
<evidence type="ECO:0008006" key="3">
    <source>
        <dbReference type="Google" id="ProtNLM"/>
    </source>
</evidence>
<reference evidence="1 2" key="1">
    <citation type="submission" date="2024-02" db="EMBL/GenBank/DDBJ databases">
        <title>de novo genome assembly of Solanum bulbocastanum strain 11H21.</title>
        <authorList>
            <person name="Hosaka A.J."/>
        </authorList>
    </citation>
    <scope>NUCLEOTIDE SEQUENCE [LARGE SCALE GENOMIC DNA]</scope>
    <source>
        <tissue evidence="1">Young leaves</tissue>
    </source>
</reference>
<protein>
    <recommendedName>
        <fullName evidence="3">F-box protein</fullName>
    </recommendedName>
</protein>
<evidence type="ECO:0000313" key="1">
    <source>
        <dbReference type="EMBL" id="KAK6775961.1"/>
    </source>
</evidence>
<proteinExistence type="predicted"/>
<keyword evidence="2" id="KW-1185">Reference proteome</keyword>
<dbReference type="AlphaFoldDB" id="A0AAN8Y1P7"/>